<dbReference type="Gene3D" id="3.50.50.60">
    <property type="entry name" value="FAD/NAD(P)-binding domain"/>
    <property type="match status" value="2"/>
</dbReference>
<evidence type="ECO:0000313" key="4">
    <source>
        <dbReference type="Proteomes" id="UP000008370"/>
    </source>
</evidence>
<accession>K5UM78</accession>
<evidence type="ECO:0000256" key="2">
    <source>
        <dbReference type="SAM" id="MobiDB-lite"/>
    </source>
</evidence>
<dbReference type="InterPro" id="IPR050982">
    <property type="entry name" value="Auxin_biosynth/cation_transpt"/>
</dbReference>
<dbReference type="GO" id="GO:0004497">
    <property type="term" value="F:monooxygenase activity"/>
    <property type="evidence" value="ECO:0007669"/>
    <property type="project" value="TreeGrafter"/>
</dbReference>
<dbReference type="AlphaFoldDB" id="K5UM78"/>
<dbReference type="GO" id="GO:0050660">
    <property type="term" value="F:flavin adenine dinucleotide binding"/>
    <property type="evidence" value="ECO:0007669"/>
    <property type="project" value="TreeGrafter"/>
</dbReference>
<evidence type="ECO:0000313" key="3">
    <source>
        <dbReference type="EMBL" id="EKM50786.1"/>
    </source>
</evidence>
<dbReference type="HOGENOM" id="CLU_015676_1_0_1"/>
<protein>
    <recommendedName>
        <fullName evidence="5">FAD/NAD(P)-binding domain-containing protein</fullName>
    </recommendedName>
</protein>
<dbReference type="EMBL" id="JH930478">
    <property type="protein sequence ID" value="EKM50786.1"/>
    <property type="molecule type" value="Genomic_DNA"/>
</dbReference>
<dbReference type="PANTHER" id="PTHR43539">
    <property type="entry name" value="FLAVIN-BINDING MONOOXYGENASE-LIKE PROTEIN (AFU_ORTHOLOGUE AFUA_4G09220)"/>
    <property type="match status" value="1"/>
</dbReference>
<dbReference type="GeneID" id="18908161"/>
<keyword evidence="1" id="KW-0560">Oxidoreductase</keyword>
<evidence type="ECO:0000256" key="1">
    <source>
        <dbReference type="ARBA" id="ARBA00023002"/>
    </source>
</evidence>
<sequence length="604" mass="66870">MSDAFPAPAPPSLPTFANLGASPPKDPDAQAIGRDWLTSFAAAIDSRDVNGLVSSSLLTDPWWRDVFALTWDLRTFYGRAKVETFLNDRLAETGFGNVAFANAVYQPAGVDLAWILVQFSFETTVAIGKGVARLVYCPDDTWRAVTISTHLDGLKGHPELTSADRDSRFNQGDWAERRKKELEFADKDPEVLVIGGGQTGLQTAARLKHHKISHLIIEKSARIGDNWRARYDSLTLHDPIWCDHLAYLPFPVSWPIFPSAKQLADWLELYAQALELNVWFSSEAVSAVHNKNTNKWDVIIRRGDGSERTMHVDHVVFALGFLFKKTVFPGQDKFQGQIVHSSEFKAKGLEGKKVIIVGACSSAHDIASDCEDEGADVTMVQRSSTCVMSIEKGVLTAMPRAVWEKGTLDEVDNNWVSIPSHFTKPISQRVTAYIRGLDKDLLDGLDKVGYRLNDGPDGTGVAYSFTDRGGGYHIDTGACQKIIDGKIKVKSGFEIDRITETGVVFKDGSELPADVVVIATGFDDARAPIRKLVGDDVGAKIPPLWGLNEEREPRGVWRENEGLPNMWIMMGNIFFSRYFSKSVTLQIKAKQEGLYGTRYTAPES</sequence>
<name>K5UM78_PHACS</name>
<keyword evidence="4" id="KW-1185">Reference proteome</keyword>
<dbReference type="Proteomes" id="UP000008370">
    <property type="component" value="Unassembled WGS sequence"/>
</dbReference>
<organism evidence="3 4">
    <name type="scientific">Phanerochaete carnosa (strain HHB-10118-sp)</name>
    <name type="common">White-rot fungus</name>
    <name type="synonym">Peniophora carnosa</name>
    <dbReference type="NCBI Taxonomy" id="650164"/>
    <lineage>
        <taxon>Eukaryota</taxon>
        <taxon>Fungi</taxon>
        <taxon>Dikarya</taxon>
        <taxon>Basidiomycota</taxon>
        <taxon>Agaricomycotina</taxon>
        <taxon>Agaricomycetes</taxon>
        <taxon>Polyporales</taxon>
        <taxon>Phanerochaetaceae</taxon>
        <taxon>Phanerochaete</taxon>
    </lineage>
</organism>
<dbReference type="OrthoDB" id="2789394at2759"/>
<reference evidence="3 4" key="1">
    <citation type="journal article" date="2012" name="BMC Genomics">
        <title>Comparative genomics of the white-rot fungi, Phanerochaete carnosa and P. chrysosporium, to elucidate the genetic basis of the distinct wood types they colonize.</title>
        <authorList>
            <person name="Suzuki H."/>
            <person name="MacDonald J."/>
            <person name="Syed K."/>
            <person name="Salamov A."/>
            <person name="Hori C."/>
            <person name="Aerts A."/>
            <person name="Henrissat B."/>
            <person name="Wiebenga A."/>
            <person name="vanKuyk P.A."/>
            <person name="Barry K."/>
            <person name="Lindquist E."/>
            <person name="LaButti K."/>
            <person name="Lapidus A."/>
            <person name="Lucas S."/>
            <person name="Coutinho P."/>
            <person name="Gong Y."/>
            <person name="Samejima M."/>
            <person name="Mahadevan R."/>
            <person name="Abou-Zaid M."/>
            <person name="de Vries R.P."/>
            <person name="Igarashi K."/>
            <person name="Yadav J.S."/>
            <person name="Grigoriev I.V."/>
            <person name="Master E.R."/>
        </authorList>
    </citation>
    <scope>NUCLEOTIDE SEQUENCE [LARGE SCALE GENOMIC DNA]</scope>
    <source>
        <strain evidence="3 4">HHB-10118-sp</strain>
    </source>
</reference>
<dbReference type="Pfam" id="PF13738">
    <property type="entry name" value="Pyr_redox_3"/>
    <property type="match status" value="1"/>
</dbReference>
<dbReference type="KEGG" id="pco:PHACADRAFT_130256"/>
<dbReference type="InterPro" id="IPR036188">
    <property type="entry name" value="FAD/NAD-bd_sf"/>
</dbReference>
<dbReference type="RefSeq" id="XP_007401047.1">
    <property type="nucleotide sequence ID" value="XM_007400985.1"/>
</dbReference>
<feature type="region of interest" description="Disordered" evidence="2">
    <location>
        <begin position="1"/>
        <end position="26"/>
    </location>
</feature>
<evidence type="ECO:0008006" key="5">
    <source>
        <dbReference type="Google" id="ProtNLM"/>
    </source>
</evidence>
<proteinExistence type="predicted"/>
<dbReference type="PANTHER" id="PTHR43539:SF26">
    <property type="entry name" value="MONOOXYGENASE, PUTATIVE-RELATED"/>
    <property type="match status" value="1"/>
</dbReference>
<gene>
    <name evidence="3" type="ORF">PHACADRAFT_130256</name>
</gene>
<dbReference type="InParanoid" id="K5UM78"/>
<dbReference type="SUPFAM" id="SSF51905">
    <property type="entry name" value="FAD/NAD(P)-binding domain"/>
    <property type="match status" value="1"/>
</dbReference>